<dbReference type="Pfam" id="PF12802">
    <property type="entry name" value="MarR_2"/>
    <property type="match status" value="1"/>
</dbReference>
<accession>A0ABP9WBA4</accession>
<keyword evidence="6" id="KW-1185">Reference proteome</keyword>
<gene>
    <name evidence="5" type="ORF">Dcar01_03374</name>
</gene>
<keyword evidence="3" id="KW-0804">Transcription</keyword>
<evidence type="ECO:0000256" key="3">
    <source>
        <dbReference type="ARBA" id="ARBA00023163"/>
    </source>
</evidence>
<reference evidence="5 6" key="1">
    <citation type="submission" date="2024-02" db="EMBL/GenBank/DDBJ databases">
        <title>Deinococcus carri NBRC 110142.</title>
        <authorList>
            <person name="Ichikawa N."/>
            <person name="Katano-Makiyama Y."/>
            <person name="Hidaka K."/>
        </authorList>
    </citation>
    <scope>NUCLEOTIDE SEQUENCE [LARGE SCALE GENOMIC DNA]</scope>
    <source>
        <strain evidence="5 6">NBRC 110142</strain>
    </source>
</reference>
<sequence length="166" mass="18310">MKTPRLELEQIERDWHAARPDVNPEPMLTVIAVQRASQALQAALEAFFARHELTPSAFDVLATLRRSSPPEGLTLGELAQRMVITPPAVTKRVDGLERRGWVVRQADAGDRRTVRAALTPQGLQAVDQLLALHVAHEEALLRGLTLSERATLRALLGRLPAPPETE</sequence>
<protein>
    <recommendedName>
        <fullName evidence="4">HTH marR-type domain-containing protein</fullName>
    </recommendedName>
</protein>
<dbReference type="InterPro" id="IPR023187">
    <property type="entry name" value="Tscrpt_reg_MarR-type_CS"/>
</dbReference>
<keyword evidence="2" id="KW-0238">DNA-binding</keyword>
<dbReference type="PROSITE" id="PS01117">
    <property type="entry name" value="HTH_MARR_1"/>
    <property type="match status" value="1"/>
</dbReference>
<proteinExistence type="predicted"/>
<dbReference type="PANTHER" id="PTHR33164:SF104">
    <property type="entry name" value="TRANSCRIPTIONAL REGULATORY PROTEIN"/>
    <property type="match status" value="1"/>
</dbReference>
<dbReference type="Proteomes" id="UP001401887">
    <property type="component" value="Unassembled WGS sequence"/>
</dbReference>
<dbReference type="RefSeq" id="WP_345467563.1">
    <property type="nucleotide sequence ID" value="NZ_BAABRP010000021.1"/>
</dbReference>
<keyword evidence="1" id="KW-0805">Transcription regulation</keyword>
<dbReference type="PRINTS" id="PR00598">
    <property type="entry name" value="HTHMARR"/>
</dbReference>
<comment type="caution">
    <text evidence="5">The sequence shown here is derived from an EMBL/GenBank/DDBJ whole genome shotgun (WGS) entry which is preliminary data.</text>
</comment>
<evidence type="ECO:0000313" key="5">
    <source>
        <dbReference type="EMBL" id="GAA5514618.1"/>
    </source>
</evidence>
<dbReference type="EMBL" id="BAABRP010000021">
    <property type="protein sequence ID" value="GAA5514618.1"/>
    <property type="molecule type" value="Genomic_DNA"/>
</dbReference>
<name>A0ABP9WBA4_9DEIO</name>
<dbReference type="SMART" id="SM00347">
    <property type="entry name" value="HTH_MARR"/>
    <property type="match status" value="1"/>
</dbReference>
<dbReference type="InterPro" id="IPR036390">
    <property type="entry name" value="WH_DNA-bd_sf"/>
</dbReference>
<dbReference type="Gene3D" id="1.10.10.10">
    <property type="entry name" value="Winged helix-like DNA-binding domain superfamily/Winged helix DNA-binding domain"/>
    <property type="match status" value="1"/>
</dbReference>
<organism evidence="5 6">
    <name type="scientific">Deinococcus carri</name>
    <dbReference type="NCBI Taxonomy" id="1211323"/>
    <lineage>
        <taxon>Bacteria</taxon>
        <taxon>Thermotogati</taxon>
        <taxon>Deinococcota</taxon>
        <taxon>Deinococci</taxon>
        <taxon>Deinococcales</taxon>
        <taxon>Deinococcaceae</taxon>
        <taxon>Deinococcus</taxon>
    </lineage>
</organism>
<evidence type="ECO:0000256" key="1">
    <source>
        <dbReference type="ARBA" id="ARBA00023015"/>
    </source>
</evidence>
<feature type="domain" description="HTH marR-type" evidence="4">
    <location>
        <begin position="26"/>
        <end position="161"/>
    </location>
</feature>
<evidence type="ECO:0000313" key="6">
    <source>
        <dbReference type="Proteomes" id="UP001401887"/>
    </source>
</evidence>
<dbReference type="InterPro" id="IPR000835">
    <property type="entry name" value="HTH_MarR-typ"/>
</dbReference>
<dbReference type="InterPro" id="IPR039422">
    <property type="entry name" value="MarR/SlyA-like"/>
</dbReference>
<evidence type="ECO:0000256" key="2">
    <source>
        <dbReference type="ARBA" id="ARBA00023125"/>
    </source>
</evidence>
<dbReference type="SUPFAM" id="SSF46785">
    <property type="entry name" value="Winged helix' DNA-binding domain"/>
    <property type="match status" value="1"/>
</dbReference>
<evidence type="ECO:0000259" key="4">
    <source>
        <dbReference type="PROSITE" id="PS50995"/>
    </source>
</evidence>
<dbReference type="InterPro" id="IPR036388">
    <property type="entry name" value="WH-like_DNA-bd_sf"/>
</dbReference>
<dbReference type="PANTHER" id="PTHR33164">
    <property type="entry name" value="TRANSCRIPTIONAL REGULATOR, MARR FAMILY"/>
    <property type="match status" value="1"/>
</dbReference>
<dbReference type="PROSITE" id="PS50995">
    <property type="entry name" value="HTH_MARR_2"/>
    <property type="match status" value="1"/>
</dbReference>